<proteinExistence type="predicted"/>
<dbReference type="EMBL" id="JYDU01000828">
    <property type="protein sequence ID" value="KRX79957.1"/>
    <property type="molecule type" value="Genomic_DNA"/>
</dbReference>
<gene>
    <name evidence="2" type="ORF">T4E_8628</name>
</gene>
<dbReference type="Proteomes" id="UP000054815">
    <property type="component" value="Unassembled WGS sequence"/>
</dbReference>
<organism evidence="2 3">
    <name type="scientific">Trichinella pseudospiralis</name>
    <name type="common">Parasitic roundworm</name>
    <dbReference type="NCBI Taxonomy" id="6337"/>
    <lineage>
        <taxon>Eukaryota</taxon>
        <taxon>Metazoa</taxon>
        <taxon>Ecdysozoa</taxon>
        <taxon>Nematoda</taxon>
        <taxon>Enoplea</taxon>
        <taxon>Dorylaimia</taxon>
        <taxon>Trichinellida</taxon>
        <taxon>Trichinellidae</taxon>
        <taxon>Trichinella</taxon>
    </lineage>
</organism>
<feature type="compositionally biased region" description="Acidic residues" evidence="1">
    <location>
        <begin position="1"/>
        <end position="22"/>
    </location>
</feature>
<dbReference type="STRING" id="6337.A0A0V0WW78"/>
<accession>A0A0V0WW78</accession>
<comment type="caution">
    <text evidence="2">The sequence shown here is derived from an EMBL/GenBank/DDBJ whole genome shotgun (WGS) entry which is preliminary data.</text>
</comment>
<sequence>MDEDEIENNVEEEDDAAVEVESTESAGEVSTVASKRSTAAKQLSLIHISEAESEKWRAKIEINK</sequence>
<protein>
    <submittedName>
        <fullName evidence="2">Uncharacterized protein</fullName>
    </submittedName>
</protein>
<feature type="compositionally biased region" description="Polar residues" evidence="1">
    <location>
        <begin position="31"/>
        <end position="41"/>
    </location>
</feature>
<reference evidence="2 3" key="1">
    <citation type="submission" date="2015-01" db="EMBL/GenBank/DDBJ databases">
        <title>Evolution of Trichinella species and genotypes.</title>
        <authorList>
            <person name="Korhonen P.K."/>
            <person name="Edoardo P."/>
            <person name="Giuseppe L.R."/>
            <person name="Gasser R.B."/>
        </authorList>
    </citation>
    <scope>NUCLEOTIDE SEQUENCE [LARGE SCALE GENOMIC DNA]</scope>
    <source>
        <strain evidence="2">ISS141</strain>
    </source>
</reference>
<evidence type="ECO:0000313" key="3">
    <source>
        <dbReference type="Proteomes" id="UP000054815"/>
    </source>
</evidence>
<feature type="region of interest" description="Disordered" evidence="1">
    <location>
        <begin position="1"/>
        <end position="41"/>
    </location>
</feature>
<evidence type="ECO:0000313" key="2">
    <source>
        <dbReference type="EMBL" id="KRX79957.1"/>
    </source>
</evidence>
<dbReference type="AlphaFoldDB" id="A0A0V0WW78"/>
<name>A0A0V0WW78_TRIPS</name>
<evidence type="ECO:0000256" key="1">
    <source>
        <dbReference type="SAM" id="MobiDB-lite"/>
    </source>
</evidence>